<dbReference type="FunFam" id="3.40.50.620:FF:000001">
    <property type="entry name" value="GMP synthase [glutamine-hydrolyzing]"/>
    <property type="match status" value="1"/>
</dbReference>
<dbReference type="HAMAP" id="MF_00344">
    <property type="entry name" value="GMP_synthase"/>
    <property type="match status" value="1"/>
</dbReference>
<keyword evidence="20" id="KW-1185">Reference proteome</keyword>
<dbReference type="Proteomes" id="UP000799421">
    <property type="component" value="Unassembled WGS sequence"/>
</dbReference>
<sequence length="594" mass="65433">MQVASRRLYFIPTTVRRLLSAEYPTKRFHQPSHSEPNPTQNHGTPPAGSPHPTKKNNKKKTKSQPQITMSAAPPHTLFDTLLVLDFGSQYTHLITRRLRELGVYSELYPCTVDPTTLPFTPKGIILSGGPYSVYSPSAPHISPKTFTFGIPILGICYGLQEIAWHHGQGVVAGAKKEYGHAELEVTTAGGLFEGLGEKVDVWMSHGDKLSALPEGFEVIATTSSSPYAAIGRPDKGVWGIQFHPEVTHTACGVGLLRNFAVNICQAKQNWTMKRFVATEIARIRETVGEKGQVIGAVSGGVDSSVAARLMHEAIGKRFHAVLVDNGLLRKDEARSVKRTLREGLGIDLTVVDARERFLGRLKGVTDPERKRKIIGGLFIEVFDETAKEIAERAGGKGKIEFLLQGTLYPDVIESISFKGPSETIKTHHNVGGLPEKMDLKLIEPLRELFKDEVREMGTELGLPREMVWRHPFPGPGLGIRIIGEVTEEKVRTLQDADAIFIEELRAAGLYDSISQAVLALMDGKAVGVVGDKRFHGYIAAIRAVKTDDFMTATAVEMDYKLLKKIIRRICNEVEGVVRVLVDLTDKPPATIEFE</sequence>
<dbReference type="GO" id="GO:0005524">
    <property type="term" value="F:ATP binding"/>
    <property type="evidence" value="ECO:0007669"/>
    <property type="project" value="UniProtKB-UniRule"/>
</dbReference>
<dbReference type="InterPro" id="IPR004739">
    <property type="entry name" value="GMP_synth_GATase"/>
</dbReference>
<comment type="catalytic activity">
    <reaction evidence="15">
        <text>XMP + L-glutamine + ATP + H2O = GMP + L-glutamate + AMP + diphosphate + 2 H(+)</text>
        <dbReference type="Rhea" id="RHEA:11680"/>
        <dbReference type="ChEBI" id="CHEBI:15377"/>
        <dbReference type="ChEBI" id="CHEBI:15378"/>
        <dbReference type="ChEBI" id="CHEBI:29985"/>
        <dbReference type="ChEBI" id="CHEBI:30616"/>
        <dbReference type="ChEBI" id="CHEBI:33019"/>
        <dbReference type="ChEBI" id="CHEBI:57464"/>
        <dbReference type="ChEBI" id="CHEBI:58115"/>
        <dbReference type="ChEBI" id="CHEBI:58359"/>
        <dbReference type="ChEBI" id="CHEBI:456215"/>
        <dbReference type="EC" id="6.3.5.2"/>
    </reaction>
</comment>
<keyword evidence="7 16" id="KW-0547">Nucleotide-binding</keyword>
<evidence type="ECO:0000256" key="5">
    <source>
        <dbReference type="ARBA" id="ARBA00021562"/>
    </source>
</evidence>
<evidence type="ECO:0000259" key="18">
    <source>
        <dbReference type="PROSITE" id="PS51553"/>
    </source>
</evidence>
<organism evidence="19 20">
    <name type="scientific">Piedraia hortae CBS 480.64</name>
    <dbReference type="NCBI Taxonomy" id="1314780"/>
    <lineage>
        <taxon>Eukaryota</taxon>
        <taxon>Fungi</taxon>
        <taxon>Dikarya</taxon>
        <taxon>Ascomycota</taxon>
        <taxon>Pezizomycotina</taxon>
        <taxon>Dothideomycetes</taxon>
        <taxon>Dothideomycetidae</taxon>
        <taxon>Capnodiales</taxon>
        <taxon>Piedraiaceae</taxon>
        <taxon>Piedraia</taxon>
    </lineage>
</organism>
<feature type="region of interest" description="Disordered" evidence="17">
    <location>
        <begin position="27"/>
        <end position="70"/>
    </location>
</feature>
<evidence type="ECO:0000256" key="17">
    <source>
        <dbReference type="SAM" id="MobiDB-lite"/>
    </source>
</evidence>
<evidence type="ECO:0000256" key="8">
    <source>
        <dbReference type="ARBA" id="ARBA00022749"/>
    </source>
</evidence>
<dbReference type="UniPathway" id="UPA00189">
    <property type="reaction ID" value="UER00296"/>
</dbReference>
<evidence type="ECO:0000256" key="4">
    <source>
        <dbReference type="ARBA" id="ARBA00012746"/>
    </source>
</evidence>
<dbReference type="InterPro" id="IPR001674">
    <property type="entry name" value="GMP_synth_C"/>
</dbReference>
<evidence type="ECO:0000313" key="20">
    <source>
        <dbReference type="Proteomes" id="UP000799421"/>
    </source>
</evidence>
<dbReference type="InterPro" id="IPR014729">
    <property type="entry name" value="Rossmann-like_a/b/a_fold"/>
</dbReference>
<evidence type="ECO:0000256" key="11">
    <source>
        <dbReference type="ARBA" id="ARBA00022962"/>
    </source>
</evidence>
<dbReference type="OrthoDB" id="1724632at2759"/>
<name>A0A6A7C2T1_9PEZI</name>
<dbReference type="EMBL" id="MU005974">
    <property type="protein sequence ID" value="KAF2861255.1"/>
    <property type="molecule type" value="Genomic_DNA"/>
</dbReference>
<evidence type="ECO:0000256" key="2">
    <source>
        <dbReference type="ARBA" id="ARBA00005153"/>
    </source>
</evidence>
<dbReference type="PANTHER" id="PTHR11922:SF2">
    <property type="entry name" value="GMP SYNTHASE [GLUTAMINE-HYDROLYZING]"/>
    <property type="match status" value="1"/>
</dbReference>
<dbReference type="Gene3D" id="3.30.300.10">
    <property type="match status" value="1"/>
</dbReference>
<dbReference type="SUPFAM" id="SSF54810">
    <property type="entry name" value="GMP synthetase C-terminal dimerisation domain"/>
    <property type="match status" value="1"/>
</dbReference>
<evidence type="ECO:0000256" key="13">
    <source>
        <dbReference type="ARBA" id="ARBA00031356"/>
    </source>
</evidence>
<evidence type="ECO:0000256" key="15">
    <source>
        <dbReference type="ARBA" id="ARBA00049404"/>
    </source>
</evidence>
<dbReference type="Pfam" id="PF00958">
    <property type="entry name" value="GMP_synt_C"/>
    <property type="match status" value="1"/>
</dbReference>
<evidence type="ECO:0000256" key="1">
    <source>
        <dbReference type="ARBA" id="ARBA00004514"/>
    </source>
</evidence>
<dbReference type="SUPFAM" id="SSF52402">
    <property type="entry name" value="Adenine nucleotide alpha hydrolases-like"/>
    <property type="match status" value="1"/>
</dbReference>
<feature type="compositionally biased region" description="Polar residues" evidence="17">
    <location>
        <begin position="31"/>
        <end position="43"/>
    </location>
</feature>
<comment type="subunit">
    <text evidence="3">Homodimer.</text>
</comment>
<evidence type="ECO:0000256" key="3">
    <source>
        <dbReference type="ARBA" id="ARBA00011738"/>
    </source>
</evidence>
<dbReference type="PROSITE" id="PS51553">
    <property type="entry name" value="GMPS_ATP_PPASE"/>
    <property type="match status" value="1"/>
</dbReference>
<dbReference type="InterPro" id="IPR017926">
    <property type="entry name" value="GATASE"/>
</dbReference>
<evidence type="ECO:0000256" key="12">
    <source>
        <dbReference type="ARBA" id="ARBA00030464"/>
    </source>
</evidence>
<gene>
    <name evidence="19" type="ORF">K470DRAFT_45531</name>
</gene>
<dbReference type="AlphaFoldDB" id="A0A6A7C2T1"/>
<feature type="compositionally biased region" description="Basic residues" evidence="17">
    <location>
        <begin position="52"/>
        <end position="62"/>
    </location>
</feature>
<dbReference type="GO" id="GO:0003921">
    <property type="term" value="F:GMP synthase activity"/>
    <property type="evidence" value="ECO:0007669"/>
    <property type="project" value="InterPro"/>
</dbReference>
<keyword evidence="10 16" id="KW-0067">ATP-binding</keyword>
<reference evidence="19" key="1">
    <citation type="journal article" date="2020" name="Stud. Mycol.">
        <title>101 Dothideomycetes genomes: a test case for predicting lifestyles and emergence of pathogens.</title>
        <authorList>
            <person name="Haridas S."/>
            <person name="Albert R."/>
            <person name="Binder M."/>
            <person name="Bloem J."/>
            <person name="Labutti K."/>
            <person name="Salamov A."/>
            <person name="Andreopoulos B."/>
            <person name="Baker S."/>
            <person name="Barry K."/>
            <person name="Bills G."/>
            <person name="Bluhm B."/>
            <person name="Cannon C."/>
            <person name="Castanera R."/>
            <person name="Culley D."/>
            <person name="Daum C."/>
            <person name="Ezra D."/>
            <person name="Gonzalez J."/>
            <person name="Henrissat B."/>
            <person name="Kuo A."/>
            <person name="Liang C."/>
            <person name="Lipzen A."/>
            <person name="Lutzoni F."/>
            <person name="Magnuson J."/>
            <person name="Mondo S."/>
            <person name="Nolan M."/>
            <person name="Ohm R."/>
            <person name="Pangilinan J."/>
            <person name="Park H.-J."/>
            <person name="Ramirez L."/>
            <person name="Alfaro M."/>
            <person name="Sun H."/>
            <person name="Tritt A."/>
            <person name="Yoshinaga Y."/>
            <person name="Zwiers L.-H."/>
            <person name="Turgeon B."/>
            <person name="Goodwin S."/>
            <person name="Spatafora J."/>
            <person name="Crous P."/>
            <person name="Grigoriev I."/>
        </authorList>
    </citation>
    <scope>NUCLEOTIDE SEQUENCE</scope>
    <source>
        <strain evidence="19">CBS 480.64</strain>
    </source>
</reference>
<proteinExistence type="inferred from homology"/>
<dbReference type="PROSITE" id="PS51273">
    <property type="entry name" value="GATASE_TYPE_1"/>
    <property type="match status" value="1"/>
</dbReference>
<feature type="binding site" evidence="16">
    <location>
        <begin position="298"/>
        <end position="304"/>
    </location>
    <ligand>
        <name>ATP</name>
        <dbReference type="ChEBI" id="CHEBI:30616"/>
    </ligand>
</feature>
<evidence type="ECO:0000256" key="16">
    <source>
        <dbReference type="PROSITE-ProRule" id="PRU00886"/>
    </source>
</evidence>
<comment type="pathway">
    <text evidence="2">Purine metabolism; GMP biosynthesis; GMP from XMP (L-Gln route): step 1/1.</text>
</comment>
<dbReference type="PANTHER" id="PTHR11922">
    <property type="entry name" value="GMP SYNTHASE-RELATED"/>
    <property type="match status" value="1"/>
</dbReference>
<keyword evidence="11" id="KW-0315">Glutamine amidotransferase</keyword>
<keyword evidence="9 16" id="KW-0658">Purine biosynthesis</keyword>
<comment type="subcellular location">
    <subcellularLocation>
        <location evidence="1">Cytoplasm</location>
        <location evidence="1">Cytosol</location>
    </subcellularLocation>
</comment>
<evidence type="ECO:0000256" key="10">
    <source>
        <dbReference type="ARBA" id="ARBA00022840"/>
    </source>
</evidence>
<keyword evidence="6" id="KW-0436">Ligase</keyword>
<dbReference type="InterPro" id="IPR022310">
    <property type="entry name" value="NAD/GMP_synthase"/>
</dbReference>
<dbReference type="InterPro" id="IPR022955">
    <property type="entry name" value="GMP_synthase"/>
</dbReference>
<dbReference type="InterPro" id="IPR025777">
    <property type="entry name" value="GMPS_ATP_PPase_dom"/>
</dbReference>
<dbReference type="InterPro" id="IPR029062">
    <property type="entry name" value="Class_I_gatase-like"/>
</dbReference>
<protein>
    <recommendedName>
        <fullName evidence="5">GMP synthase [glutamine-hydrolyzing]</fullName>
        <ecNumber evidence="4">6.3.5.2</ecNumber>
    </recommendedName>
    <alternativeName>
        <fullName evidence="12">GMP synthetase</fullName>
    </alternativeName>
    <alternativeName>
        <fullName evidence="13">Glutamine amidotransferase</fullName>
    </alternativeName>
</protein>
<dbReference type="CDD" id="cd01742">
    <property type="entry name" value="GATase1_GMP_Synthase"/>
    <property type="match status" value="1"/>
</dbReference>
<evidence type="ECO:0000313" key="19">
    <source>
        <dbReference type="EMBL" id="KAF2861255.1"/>
    </source>
</evidence>
<dbReference type="FunFam" id="3.40.50.880:FF:000001">
    <property type="entry name" value="GMP synthase [glutamine-hydrolyzing]"/>
    <property type="match status" value="1"/>
</dbReference>
<dbReference type="CDD" id="cd01997">
    <property type="entry name" value="GMP_synthase_C"/>
    <property type="match status" value="1"/>
</dbReference>
<dbReference type="GO" id="GO:0005829">
    <property type="term" value="C:cytosol"/>
    <property type="evidence" value="ECO:0007669"/>
    <property type="project" value="UniProtKB-SubCell"/>
</dbReference>
<dbReference type="Gene3D" id="3.40.50.620">
    <property type="entry name" value="HUPs"/>
    <property type="match status" value="1"/>
</dbReference>
<comment type="function">
    <text evidence="14">Catalyzes the conversion of xanthine monophosphate (XMP) to GMP in the presence of glutamine and ATP through an adenyl-XMP intermediate.</text>
</comment>
<keyword evidence="8 16" id="KW-0332">GMP biosynthesis</keyword>
<dbReference type="PRINTS" id="PR00096">
    <property type="entry name" value="GATASE"/>
</dbReference>
<dbReference type="EC" id="6.3.5.2" evidence="4"/>
<evidence type="ECO:0000256" key="7">
    <source>
        <dbReference type="ARBA" id="ARBA00022741"/>
    </source>
</evidence>
<evidence type="ECO:0000256" key="9">
    <source>
        <dbReference type="ARBA" id="ARBA00022755"/>
    </source>
</evidence>
<accession>A0A6A7C2T1</accession>
<dbReference type="NCBIfam" id="NF000848">
    <property type="entry name" value="PRK00074.1"/>
    <property type="match status" value="1"/>
</dbReference>
<dbReference type="NCBIfam" id="TIGR00884">
    <property type="entry name" value="guaA_Cterm"/>
    <property type="match status" value="1"/>
</dbReference>
<dbReference type="SUPFAM" id="SSF52317">
    <property type="entry name" value="Class I glutamine amidotransferase-like"/>
    <property type="match status" value="1"/>
</dbReference>
<dbReference type="Pfam" id="PF02540">
    <property type="entry name" value="NAD_synthase"/>
    <property type="match status" value="1"/>
</dbReference>
<dbReference type="PRINTS" id="PR00097">
    <property type="entry name" value="ANTSNTHASEII"/>
</dbReference>
<evidence type="ECO:0000256" key="14">
    <source>
        <dbReference type="ARBA" id="ARBA00044933"/>
    </source>
</evidence>
<evidence type="ECO:0000256" key="6">
    <source>
        <dbReference type="ARBA" id="ARBA00022598"/>
    </source>
</evidence>
<feature type="domain" description="GMPS ATP-PPase" evidence="18">
    <location>
        <begin position="270"/>
        <end position="469"/>
    </location>
</feature>
<dbReference type="Pfam" id="PF00117">
    <property type="entry name" value="GATase"/>
    <property type="match status" value="1"/>
</dbReference>
<dbReference type="NCBIfam" id="TIGR00888">
    <property type="entry name" value="guaA_Nterm"/>
    <property type="match status" value="1"/>
</dbReference>
<dbReference type="Gene3D" id="3.40.50.880">
    <property type="match status" value="1"/>
</dbReference>
<dbReference type="FunFam" id="3.30.300.10:FF:000002">
    <property type="entry name" value="GMP synthase [glutamine-hydrolyzing]"/>
    <property type="match status" value="1"/>
</dbReference>